<protein>
    <submittedName>
        <fullName evidence="2">Uncharacterized protein</fullName>
    </submittedName>
</protein>
<feature type="transmembrane region" description="Helical" evidence="1">
    <location>
        <begin position="75"/>
        <end position="95"/>
    </location>
</feature>
<keyword evidence="2" id="KW-0614">Plasmid</keyword>
<dbReference type="OrthoDB" id="8397326at2"/>
<evidence type="ECO:0000256" key="1">
    <source>
        <dbReference type="SAM" id="Phobius"/>
    </source>
</evidence>
<keyword evidence="1" id="KW-0812">Transmembrane</keyword>
<keyword evidence="1" id="KW-0472">Membrane</keyword>
<feature type="transmembrane region" description="Helical" evidence="1">
    <location>
        <begin position="35"/>
        <end position="54"/>
    </location>
</feature>
<proteinExistence type="predicted"/>
<reference evidence="2 3" key="1">
    <citation type="submission" date="2016-06" db="EMBL/GenBank/DDBJ databases">
        <title>Microsymbionts genomes from the relict species Vavilovia formosa.</title>
        <authorList>
            <person name="Chirak E."/>
            <person name="Kimeklis A."/>
            <person name="Andronov E."/>
        </authorList>
    </citation>
    <scope>NUCLEOTIDE SEQUENCE [LARGE SCALE GENOMIC DNA]</scope>
    <source>
        <strain evidence="2 3">Vaf10</strain>
        <plasmid evidence="3">Plasmid unnamed7</plasmid>
    </source>
</reference>
<evidence type="ECO:0000313" key="2">
    <source>
        <dbReference type="EMBL" id="ANP90142.1"/>
    </source>
</evidence>
<keyword evidence="1" id="KW-1133">Transmembrane helix</keyword>
<dbReference type="PROSITE" id="PS51257">
    <property type="entry name" value="PROKAR_LIPOPROTEIN"/>
    <property type="match status" value="1"/>
</dbReference>
<name>A0A1B1CK46_RHILE</name>
<sequence>MSAARKAFRVVVFPFRMAWFLMLIANLLVASAGCFLVAFFVAYGISLVFSYAFLPPEWTKALWQWAADLYTRSSLFKAATIAFFTLLFSAILRFWPARDPVADAAREREITGLNDDLVARRRQDALRSRLRA</sequence>
<accession>A0A1B1CK46</accession>
<evidence type="ECO:0000313" key="3">
    <source>
        <dbReference type="Proteomes" id="UP000092691"/>
    </source>
</evidence>
<dbReference type="Proteomes" id="UP000092691">
    <property type="component" value="Plasmid unnamed7"/>
</dbReference>
<geneLocation type="plasmid" evidence="2 3">
    <name>unnamed7</name>
</geneLocation>
<gene>
    <name evidence="2" type="ORF">BA011_40165</name>
</gene>
<dbReference type="RefSeq" id="WP_065283646.1">
    <property type="nucleotide sequence ID" value="NZ_CP016288.1"/>
</dbReference>
<dbReference type="EMBL" id="CP016288">
    <property type="protein sequence ID" value="ANP90142.1"/>
    <property type="molecule type" value="Genomic_DNA"/>
</dbReference>
<dbReference type="AlphaFoldDB" id="A0A1B1CK46"/>
<organism evidence="2 3">
    <name type="scientific">Rhizobium leguminosarum</name>
    <dbReference type="NCBI Taxonomy" id="384"/>
    <lineage>
        <taxon>Bacteria</taxon>
        <taxon>Pseudomonadati</taxon>
        <taxon>Pseudomonadota</taxon>
        <taxon>Alphaproteobacteria</taxon>
        <taxon>Hyphomicrobiales</taxon>
        <taxon>Rhizobiaceae</taxon>
        <taxon>Rhizobium/Agrobacterium group</taxon>
        <taxon>Rhizobium</taxon>
    </lineage>
</organism>